<proteinExistence type="predicted"/>
<evidence type="ECO:0000256" key="1">
    <source>
        <dbReference type="SAM" id="MobiDB-lite"/>
    </source>
</evidence>
<protein>
    <submittedName>
        <fullName evidence="3">Uncharacterized protein</fullName>
    </submittedName>
</protein>
<keyword evidence="2" id="KW-0812">Transmembrane</keyword>
<dbReference type="EMBL" id="JACIJM010000001">
    <property type="protein sequence ID" value="MBB5720516.1"/>
    <property type="molecule type" value="Genomic_DNA"/>
</dbReference>
<comment type="caution">
    <text evidence="3">The sequence shown here is derived from an EMBL/GenBank/DDBJ whole genome shotgun (WGS) entry which is preliminary data.</text>
</comment>
<keyword evidence="2" id="KW-0472">Membrane</keyword>
<dbReference type="Proteomes" id="UP000535415">
    <property type="component" value="Unassembled WGS sequence"/>
</dbReference>
<feature type="transmembrane region" description="Helical" evidence="2">
    <location>
        <begin position="25"/>
        <end position="44"/>
    </location>
</feature>
<dbReference type="AlphaFoldDB" id="A0A7W9BHG1"/>
<gene>
    <name evidence="3" type="ORF">FHS72_000120</name>
</gene>
<organism evidence="3 4">
    <name type="scientific">Yoonia ponticola</name>
    <dbReference type="NCBI Taxonomy" id="1524255"/>
    <lineage>
        <taxon>Bacteria</taxon>
        <taxon>Pseudomonadati</taxon>
        <taxon>Pseudomonadota</taxon>
        <taxon>Alphaproteobacteria</taxon>
        <taxon>Rhodobacterales</taxon>
        <taxon>Paracoccaceae</taxon>
        <taxon>Yoonia</taxon>
    </lineage>
</organism>
<dbReference type="RefSeq" id="WP_183523974.1">
    <property type="nucleotide sequence ID" value="NZ_JACIJM010000001.1"/>
</dbReference>
<evidence type="ECO:0000313" key="3">
    <source>
        <dbReference type="EMBL" id="MBB5720516.1"/>
    </source>
</evidence>
<keyword evidence="4" id="KW-1185">Reference proteome</keyword>
<feature type="compositionally biased region" description="Basic and acidic residues" evidence="1">
    <location>
        <begin position="1"/>
        <end position="12"/>
    </location>
</feature>
<sequence length="72" mass="7469">MADRDRDTRDTTVIHTDTGRSSGGGGWFIAGLLVAVLLLGFFAINSGMFSSGGGETLDVNVELPEVEAPAAE</sequence>
<keyword evidence="2" id="KW-1133">Transmembrane helix</keyword>
<evidence type="ECO:0000313" key="4">
    <source>
        <dbReference type="Proteomes" id="UP000535415"/>
    </source>
</evidence>
<feature type="region of interest" description="Disordered" evidence="1">
    <location>
        <begin position="1"/>
        <end position="23"/>
    </location>
</feature>
<reference evidence="3 4" key="1">
    <citation type="submission" date="2020-08" db="EMBL/GenBank/DDBJ databases">
        <title>Genomic Encyclopedia of Type Strains, Phase IV (KMG-IV): sequencing the most valuable type-strain genomes for metagenomic binning, comparative biology and taxonomic classification.</title>
        <authorList>
            <person name="Goeker M."/>
        </authorList>
    </citation>
    <scope>NUCLEOTIDE SEQUENCE [LARGE SCALE GENOMIC DNA]</scope>
    <source>
        <strain evidence="3 4">DSM 101064</strain>
    </source>
</reference>
<accession>A0A7W9BHG1</accession>
<name>A0A7W9BHG1_9RHOB</name>
<evidence type="ECO:0000256" key="2">
    <source>
        <dbReference type="SAM" id="Phobius"/>
    </source>
</evidence>